<evidence type="ECO:0000256" key="2">
    <source>
        <dbReference type="ARBA" id="ARBA00004123"/>
    </source>
</evidence>
<evidence type="ECO:0000256" key="18">
    <source>
        <dbReference type="ARBA" id="ARBA00034003"/>
    </source>
</evidence>
<keyword evidence="23" id="KW-1185">Reference proteome</keyword>
<evidence type="ECO:0000259" key="21">
    <source>
        <dbReference type="PROSITE" id="PS50172"/>
    </source>
</evidence>
<dbReference type="InterPro" id="IPR036420">
    <property type="entry name" value="BRCT_dom_sf"/>
</dbReference>
<dbReference type="InterPro" id="IPR012310">
    <property type="entry name" value="DNA_ligase_ATP-dep_cent"/>
</dbReference>
<dbReference type="NCBIfam" id="TIGR00574">
    <property type="entry name" value="dnl1"/>
    <property type="match status" value="1"/>
</dbReference>
<evidence type="ECO:0000256" key="13">
    <source>
        <dbReference type="ARBA" id="ARBA00023172"/>
    </source>
</evidence>
<evidence type="ECO:0000256" key="16">
    <source>
        <dbReference type="ARBA" id="ARBA00030676"/>
    </source>
</evidence>
<evidence type="ECO:0000256" key="15">
    <source>
        <dbReference type="ARBA" id="ARBA00023242"/>
    </source>
</evidence>
<dbReference type="GO" id="GO:0046872">
    <property type="term" value="F:metal ion binding"/>
    <property type="evidence" value="ECO:0007669"/>
    <property type="project" value="UniProtKB-KW"/>
</dbReference>
<comment type="cofactor">
    <cofactor evidence="1">
        <name>Mg(2+)</name>
        <dbReference type="ChEBI" id="CHEBI:18420"/>
    </cofactor>
</comment>
<evidence type="ECO:0000256" key="10">
    <source>
        <dbReference type="ARBA" id="ARBA00022763"/>
    </source>
</evidence>
<dbReference type="eggNOG" id="KOG0966">
    <property type="taxonomic scope" value="Eukaryota"/>
</dbReference>
<keyword evidence="9" id="KW-0547">Nucleotide-binding</keyword>
<comment type="catalytic activity">
    <reaction evidence="18">
        <text>ATP + (deoxyribonucleotide)n-3'-hydroxyl + 5'-phospho-(deoxyribonucleotide)m = (deoxyribonucleotide)n+m + AMP + diphosphate.</text>
        <dbReference type="EC" id="6.5.1.1"/>
    </reaction>
</comment>
<dbReference type="GO" id="GO:0003677">
    <property type="term" value="F:DNA binding"/>
    <property type="evidence" value="ECO:0007669"/>
    <property type="project" value="InterPro"/>
</dbReference>
<dbReference type="GO" id="GO:0006310">
    <property type="term" value="P:DNA recombination"/>
    <property type="evidence" value="ECO:0007669"/>
    <property type="project" value="UniProtKB-KW"/>
</dbReference>
<dbReference type="RefSeq" id="XP_008613164.1">
    <property type="nucleotide sequence ID" value="XM_008614942.1"/>
</dbReference>
<dbReference type="Pfam" id="PF01068">
    <property type="entry name" value="DNA_ligase_A_M"/>
    <property type="match status" value="1"/>
</dbReference>
<dbReference type="Gene3D" id="2.40.50.140">
    <property type="entry name" value="Nucleic acid-binding proteins"/>
    <property type="match status" value="1"/>
</dbReference>
<keyword evidence="8" id="KW-0677">Repeat</keyword>
<evidence type="ECO:0000256" key="1">
    <source>
        <dbReference type="ARBA" id="ARBA00001946"/>
    </source>
</evidence>
<comment type="similarity">
    <text evidence="3 19">Belongs to the ATP-dependent DNA ligase family.</text>
</comment>
<feature type="domain" description="BRCT" evidence="21">
    <location>
        <begin position="874"/>
        <end position="951"/>
    </location>
</feature>
<dbReference type="EC" id="6.5.1.1" evidence="4"/>
<evidence type="ECO:0000256" key="9">
    <source>
        <dbReference type="ARBA" id="ARBA00022741"/>
    </source>
</evidence>
<evidence type="ECO:0000256" key="6">
    <source>
        <dbReference type="ARBA" id="ARBA00022598"/>
    </source>
</evidence>
<dbReference type="SUPFAM" id="SSF56091">
    <property type="entry name" value="DNA ligase/mRNA capping enzyme, catalytic domain"/>
    <property type="match status" value="1"/>
</dbReference>
<evidence type="ECO:0000256" key="11">
    <source>
        <dbReference type="ARBA" id="ARBA00022840"/>
    </source>
</evidence>
<gene>
    <name evidence="22" type="ORF">SDRG_09031</name>
</gene>
<evidence type="ECO:0000256" key="12">
    <source>
        <dbReference type="ARBA" id="ARBA00022842"/>
    </source>
</evidence>
<dbReference type="PROSITE" id="PS50172">
    <property type="entry name" value="BRCT"/>
    <property type="match status" value="2"/>
</dbReference>
<dbReference type="InterPro" id="IPR000977">
    <property type="entry name" value="DNA_ligase_ATP-dep"/>
</dbReference>
<dbReference type="InterPro" id="IPR029710">
    <property type="entry name" value="LIG4"/>
</dbReference>
<keyword evidence="10" id="KW-0227">DNA damage</keyword>
<evidence type="ECO:0000256" key="19">
    <source>
        <dbReference type="RuleBase" id="RU004196"/>
    </source>
</evidence>
<dbReference type="InterPro" id="IPR001357">
    <property type="entry name" value="BRCT_dom"/>
</dbReference>
<evidence type="ECO:0000259" key="20">
    <source>
        <dbReference type="PROSITE" id="PS50160"/>
    </source>
</evidence>
<dbReference type="GO" id="GO:0006303">
    <property type="term" value="P:double-strand break repair via nonhomologous end joining"/>
    <property type="evidence" value="ECO:0007669"/>
    <property type="project" value="TreeGrafter"/>
</dbReference>
<dbReference type="PANTHER" id="PTHR45997">
    <property type="entry name" value="DNA LIGASE 4"/>
    <property type="match status" value="1"/>
</dbReference>
<dbReference type="InterPro" id="IPR012309">
    <property type="entry name" value="DNA_ligase_ATP-dep_C"/>
</dbReference>
<dbReference type="Gene3D" id="3.30.470.30">
    <property type="entry name" value="DNA ligase/mRNA capping enzyme"/>
    <property type="match status" value="1"/>
</dbReference>
<keyword evidence="7" id="KW-0479">Metal-binding</keyword>
<evidence type="ECO:0000256" key="17">
    <source>
        <dbReference type="ARBA" id="ARBA00031942"/>
    </source>
</evidence>
<proteinExistence type="inferred from homology"/>
<dbReference type="InterPro" id="IPR012308">
    <property type="entry name" value="DNA_ligase_ATP-dep_N"/>
</dbReference>
<dbReference type="Pfam" id="PF04675">
    <property type="entry name" value="DNA_ligase_A_N"/>
    <property type="match status" value="1"/>
</dbReference>
<evidence type="ECO:0000256" key="3">
    <source>
        <dbReference type="ARBA" id="ARBA00007572"/>
    </source>
</evidence>
<dbReference type="SUPFAM" id="SSF50249">
    <property type="entry name" value="Nucleic acid-binding proteins"/>
    <property type="match status" value="1"/>
</dbReference>
<dbReference type="PROSITE" id="PS50160">
    <property type="entry name" value="DNA_LIGASE_A3"/>
    <property type="match status" value="1"/>
</dbReference>
<evidence type="ECO:0000313" key="22">
    <source>
        <dbReference type="EMBL" id="EQC33524.1"/>
    </source>
</evidence>
<feature type="domain" description="BRCT" evidence="21">
    <location>
        <begin position="673"/>
        <end position="769"/>
    </location>
</feature>
<evidence type="ECO:0000256" key="5">
    <source>
        <dbReference type="ARBA" id="ARBA00022073"/>
    </source>
</evidence>
<dbReference type="Pfam" id="PF04679">
    <property type="entry name" value="DNA_ligase_A_C"/>
    <property type="match status" value="1"/>
</dbReference>
<keyword evidence="11" id="KW-0067">ATP-binding</keyword>
<keyword evidence="12" id="KW-0460">Magnesium</keyword>
<dbReference type="Gene3D" id="1.10.3260.10">
    <property type="entry name" value="DNA ligase, ATP-dependent, N-terminal domain"/>
    <property type="match status" value="1"/>
</dbReference>
<name>T0Q6R2_SAPDV</name>
<dbReference type="VEuPathDB" id="FungiDB:SDRG_09031"/>
<evidence type="ECO:0000313" key="23">
    <source>
        <dbReference type="Proteomes" id="UP000030762"/>
    </source>
</evidence>
<keyword evidence="14" id="KW-0234">DNA repair</keyword>
<evidence type="ECO:0000256" key="14">
    <source>
        <dbReference type="ARBA" id="ARBA00023204"/>
    </source>
</evidence>
<reference evidence="22 23" key="1">
    <citation type="submission" date="2012-04" db="EMBL/GenBank/DDBJ databases">
        <title>The Genome Sequence of Saprolegnia declina VS20.</title>
        <authorList>
            <consortium name="The Broad Institute Genome Sequencing Platform"/>
            <person name="Russ C."/>
            <person name="Nusbaum C."/>
            <person name="Tyler B."/>
            <person name="van West P."/>
            <person name="Dieguez-Uribeondo J."/>
            <person name="de Bruijn I."/>
            <person name="Tripathy S."/>
            <person name="Jiang R."/>
            <person name="Young S.K."/>
            <person name="Zeng Q."/>
            <person name="Gargeya S."/>
            <person name="Fitzgerald M."/>
            <person name="Haas B."/>
            <person name="Abouelleil A."/>
            <person name="Alvarado L."/>
            <person name="Arachchi H.M."/>
            <person name="Berlin A."/>
            <person name="Chapman S.B."/>
            <person name="Goldberg J."/>
            <person name="Griggs A."/>
            <person name="Gujja S."/>
            <person name="Hansen M."/>
            <person name="Howarth C."/>
            <person name="Imamovic A."/>
            <person name="Larimer J."/>
            <person name="McCowen C."/>
            <person name="Montmayeur A."/>
            <person name="Murphy C."/>
            <person name="Neiman D."/>
            <person name="Pearson M."/>
            <person name="Priest M."/>
            <person name="Roberts A."/>
            <person name="Saif S."/>
            <person name="Shea T."/>
            <person name="Sisk P."/>
            <person name="Sykes S."/>
            <person name="Wortman J."/>
            <person name="Nusbaum C."/>
            <person name="Birren B."/>
        </authorList>
    </citation>
    <scope>NUCLEOTIDE SEQUENCE [LARGE SCALE GENOMIC DNA]</scope>
    <source>
        <strain evidence="22 23">VS20</strain>
    </source>
</reference>
<evidence type="ECO:0000256" key="4">
    <source>
        <dbReference type="ARBA" id="ARBA00012727"/>
    </source>
</evidence>
<keyword evidence="13" id="KW-0233">DNA recombination</keyword>
<dbReference type="InParanoid" id="T0Q6R2"/>
<dbReference type="EMBL" id="JH767159">
    <property type="protein sequence ID" value="EQC33524.1"/>
    <property type="molecule type" value="Genomic_DNA"/>
</dbReference>
<dbReference type="GeneID" id="19949758"/>
<dbReference type="GO" id="GO:0032807">
    <property type="term" value="C:DNA ligase IV complex"/>
    <property type="evidence" value="ECO:0007669"/>
    <property type="project" value="TreeGrafter"/>
</dbReference>
<keyword evidence="6" id="KW-0436">Ligase</keyword>
<dbReference type="CDD" id="cd07968">
    <property type="entry name" value="OBF_DNA_ligase_IV"/>
    <property type="match status" value="1"/>
</dbReference>
<dbReference type="Proteomes" id="UP000030762">
    <property type="component" value="Unassembled WGS sequence"/>
</dbReference>
<dbReference type="GO" id="GO:0071897">
    <property type="term" value="P:DNA biosynthetic process"/>
    <property type="evidence" value="ECO:0007669"/>
    <property type="project" value="InterPro"/>
</dbReference>
<dbReference type="GO" id="GO:0006297">
    <property type="term" value="P:nucleotide-excision repair, DNA gap filling"/>
    <property type="evidence" value="ECO:0007669"/>
    <property type="project" value="TreeGrafter"/>
</dbReference>
<sequence>MAGTLPFGSFCALLERVASTNKSEAKLKLIFSAELRAACGGGSVYPLLRLLLPHLDRDRTYKLKEKKLAALYVELLGISANSGDGKMLLHWTDPTIVTTRAVGDFSSVVQQVMQYRAKPCDASVTLNDVNGLLDALNRVHTVDAMTEKKRVLRQMLTRFSGEEQKWLVRMILKDLKIGLRHERVLAFIHPDAPEMFNHTNDLARVCDELTDSRVRYVPAITPGQVFTPMLAKRVSFGECTQAMQSNAFYMEPKLDGERITCHVQRTACGGRSTQLITRNGTNYTDKYGPAIASYIEAQVHAAYDCILDGEMLVWDSVAFKYESFGSLKTVAIEQAQGKNPGQWLCYVVWDIVYCGGDGAAALIQKACPNVASTSTNIMGLPLSARLSVLDAVLTPLTHRVERIEQVLVPASMPAQARHERVMAEVDARLLAGYEGVILKDATSHYMCGEVGRKSQRWVKLKPDYAGMTRQLDVLVIGGYYGSGSRRGGAVSHFLLGVLERTPKDTDASLPVVSFCKVGSGYSLPELEALRERLAPHWRPWEAGKLPGHFEGWTPKADSRPDVWLAPEDSVCVEIYGFELTYSSEYQTGLTLRFPRVKAIRYDKNWTEALTLSQLNALKGQQFSQKRAIDVAFGHKDTAKRKATPQKTKRSALDRGHVGVALQYTQANLAEVEEASSLFAGATFCVLPGKLGTLDKPGLEQLLHAHGATCVQNPHPALHPPATTWIVAPHADGLKTRNYIKQGVYDILHAEWVLRSVDASSLVAKRATDYVFATAPTAALLTTQYDAYGDHYTTPLTMDDLDRLLQSSAFPAPLPHPWQDLAATLDGDEQAAITCPTNCLWHCVVYVDQFASIVTDDDSSVLPARVDRTSDMHHIAQCIALFGGQVETALSHRVTHVVLPDGPMTAERLALVRPWIQARRRTAGSEPVVVTSKWVVASIRAREQLPMEGHETSAFQLPC</sequence>
<dbReference type="Gene3D" id="3.40.50.10190">
    <property type="entry name" value="BRCT domain"/>
    <property type="match status" value="2"/>
</dbReference>
<dbReference type="InterPro" id="IPR044125">
    <property type="entry name" value="Adenylation_DNA_ligase_IV"/>
</dbReference>
<dbReference type="PANTHER" id="PTHR45997:SF1">
    <property type="entry name" value="DNA LIGASE 4"/>
    <property type="match status" value="1"/>
</dbReference>
<protein>
    <recommendedName>
        <fullName evidence="5">DNA ligase 4</fullName>
        <ecNumber evidence="4">6.5.1.1</ecNumber>
    </recommendedName>
    <alternativeName>
        <fullName evidence="17">DNA ligase IV</fullName>
    </alternativeName>
    <alternativeName>
        <fullName evidence="16">Polydeoxyribonucleotide synthase [ATP] 4</fullName>
    </alternativeName>
</protein>
<dbReference type="SUPFAM" id="SSF52113">
    <property type="entry name" value="BRCT domain"/>
    <property type="match status" value="2"/>
</dbReference>
<feature type="domain" description="ATP-dependent DNA ligase family profile" evidence="20">
    <location>
        <begin position="344"/>
        <end position="499"/>
    </location>
</feature>
<dbReference type="STRING" id="1156394.T0Q6R2"/>
<keyword evidence="15" id="KW-0539">Nucleus</keyword>
<dbReference type="CDD" id="cd07903">
    <property type="entry name" value="Adenylation_DNA_ligase_IV"/>
    <property type="match status" value="1"/>
</dbReference>
<organism evidence="22 23">
    <name type="scientific">Saprolegnia diclina (strain VS20)</name>
    <dbReference type="NCBI Taxonomy" id="1156394"/>
    <lineage>
        <taxon>Eukaryota</taxon>
        <taxon>Sar</taxon>
        <taxon>Stramenopiles</taxon>
        <taxon>Oomycota</taxon>
        <taxon>Saprolegniomycetes</taxon>
        <taxon>Saprolegniales</taxon>
        <taxon>Saprolegniaceae</taxon>
        <taxon>Saprolegnia</taxon>
    </lineage>
</organism>
<dbReference type="AlphaFoldDB" id="T0Q6R2"/>
<comment type="subcellular location">
    <subcellularLocation>
        <location evidence="2">Nucleus</location>
    </subcellularLocation>
</comment>
<evidence type="ECO:0000256" key="7">
    <source>
        <dbReference type="ARBA" id="ARBA00022723"/>
    </source>
</evidence>
<dbReference type="SUPFAM" id="SSF117018">
    <property type="entry name" value="ATP-dependent DNA ligase DNA-binding domain"/>
    <property type="match status" value="1"/>
</dbReference>
<dbReference type="InterPro" id="IPR012340">
    <property type="entry name" value="NA-bd_OB-fold"/>
</dbReference>
<dbReference type="OMA" id="EGIMIKH"/>
<accession>T0Q6R2</accession>
<dbReference type="GO" id="GO:0003910">
    <property type="term" value="F:DNA ligase (ATP) activity"/>
    <property type="evidence" value="ECO:0007669"/>
    <property type="project" value="UniProtKB-EC"/>
</dbReference>
<dbReference type="InterPro" id="IPR036599">
    <property type="entry name" value="DNA_ligase_N_sf"/>
</dbReference>
<evidence type="ECO:0000256" key="8">
    <source>
        <dbReference type="ARBA" id="ARBA00022737"/>
    </source>
</evidence>
<dbReference type="OrthoDB" id="151490at2759"/>
<dbReference type="GO" id="GO:0005524">
    <property type="term" value="F:ATP binding"/>
    <property type="evidence" value="ECO:0007669"/>
    <property type="project" value="UniProtKB-KW"/>
</dbReference>